<accession>A0A8J5XC15</accession>
<keyword evidence="1 2" id="KW-0238">DNA-binding</keyword>
<dbReference type="Proteomes" id="UP000751190">
    <property type="component" value="Unassembled WGS sequence"/>
</dbReference>
<keyword evidence="1 2" id="KW-0539">Nucleus</keyword>
<evidence type="ECO:0000256" key="1">
    <source>
        <dbReference type="PROSITE-ProRule" id="PRU00108"/>
    </source>
</evidence>
<dbReference type="AlphaFoldDB" id="A0A8J5XC15"/>
<evidence type="ECO:0000313" key="4">
    <source>
        <dbReference type="EMBL" id="KAG8460797.1"/>
    </source>
</evidence>
<dbReference type="PANTHER" id="PTHR46255:SF3">
    <property type="entry name" value="HOMEOBOX DOMAIN-CONTAINING PROTEIN"/>
    <property type="match status" value="1"/>
</dbReference>
<feature type="domain" description="Homeobox" evidence="3">
    <location>
        <begin position="48"/>
        <end position="108"/>
    </location>
</feature>
<dbReference type="GO" id="GO:0000981">
    <property type="term" value="F:DNA-binding transcription factor activity, RNA polymerase II-specific"/>
    <property type="evidence" value="ECO:0007669"/>
    <property type="project" value="TreeGrafter"/>
</dbReference>
<evidence type="ECO:0000259" key="3">
    <source>
        <dbReference type="PROSITE" id="PS50071"/>
    </source>
</evidence>
<dbReference type="OrthoDB" id="6159439at2759"/>
<keyword evidence="1 2" id="KW-0371">Homeobox</keyword>
<reference evidence="4" key="1">
    <citation type="submission" date="2021-05" db="EMBL/GenBank/DDBJ databases">
        <title>The genome of the haptophyte Pavlova lutheri (Diacronema luteri, Pavlovales) - a model for lipid biosynthesis in eukaryotic algae.</title>
        <authorList>
            <person name="Hulatt C.J."/>
            <person name="Posewitz M.C."/>
        </authorList>
    </citation>
    <scope>NUCLEOTIDE SEQUENCE</scope>
    <source>
        <strain evidence="4">NIVA-4/92</strain>
    </source>
</reference>
<dbReference type="InterPro" id="IPR001356">
    <property type="entry name" value="HD"/>
</dbReference>
<keyword evidence="5" id="KW-1185">Reference proteome</keyword>
<comment type="subcellular location">
    <subcellularLocation>
        <location evidence="1 2">Nucleus</location>
    </subcellularLocation>
</comment>
<dbReference type="Gene3D" id="1.10.10.60">
    <property type="entry name" value="Homeodomain-like"/>
    <property type="match status" value="1"/>
</dbReference>
<organism evidence="4 5">
    <name type="scientific">Diacronema lutheri</name>
    <name type="common">Unicellular marine alga</name>
    <name type="synonym">Monochrysis lutheri</name>
    <dbReference type="NCBI Taxonomy" id="2081491"/>
    <lineage>
        <taxon>Eukaryota</taxon>
        <taxon>Haptista</taxon>
        <taxon>Haptophyta</taxon>
        <taxon>Pavlovophyceae</taxon>
        <taxon>Pavlovales</taxon>
        <taxon>Pavlovaceae</taxon>
        <taxon>Diacronema</taxon>
    </lineage>
</organism>
<dbReference type="GO" id="GO:1990837">
    <property type="term" value="F:sequence-specific double-stranded DNA binding"/>
    <property type="evidence" value="ECO:0007669"/>
    <property type="project" value="TreeGrafter"/>
</dbReference>
<name>A0A8J5XC15_DIALT</name>
<dbReference type="PROSITE" id="PS50071">
    <property type="entry name" value="HOMEOBOX_2"/>
    <property type="match status" value="1"/>
</dbReference>
<dbReference type="InterPro" id="IPR052631">
    <property type="entry name" value="Paired_homeobox_Bicoid"/>
</dbReference>
<dbReference type="Pfam" id="PF00046">
    <property type="entry name" value="Homeodomain"/>
    <property type="match status" value="1"/>
</dbReference>
<gene>
    <name evidence="4" type="ORF">KFE25_010852</name>
</gene>
<dbReference type="CDD" id="cd00086">
    <property type="entry name" value="homeodomain"/>
    <property type="match status" value="1"/>
</dbReference>
<comment type="caution">
    <text evidence="4">The sequence shown here is derived from an EMBL/GenBank/DDBJ whole genome shotgun (WGS) entry which is preliminary data.</text>
</comment>
<dbReference type="PANTHER" id="PTHR46255">
    <property type="entry name" value="SHORT STATURE HOMEOBOX"/>
    <property type="match status" value="1"/>
</dbReference>
<sequence>MEGQRSEVPRSLRQAALAGAQQPPALARPLLLSSAEPLVVDAMPHGWASDSPARWNVTSQQRKVLERTYRTHPYPVLALREQLGRELSVTPRQVQIWFQNRRQRTRRGGADDDVDDGEVDDASICAVMVAAGLGCTNSSSSASMPNATPHAGSIAPASGVSPSCGSARCTPPARARLATAVSLPLGARALPGGGAELAAFHMPHDAPTYAPADLAHVSHALPQMPPFASLLRAPLVDATPLSGGYGSFVRPFGSRAGRTRGAPVPAFAAGPHGGWHLPSFGLALGLGHACSRGAHGNGTSASAHGARCADGAALTTSACGAHSGARQADLASVANPPASLGASLAMDSEGYRGHASGFGGGGGQCGGHAVLGLGMHMAGMCALAHPMSSATIAALSCADLIVDSDVDGAADAVLVDVEAMADEMPL</sequence>
<protein>
    <recommendedName>
        <fullName evidence="3">Homeobox domain-containing protein</fullName>
    </recommendedName>
</protein>
<dbReference type="SUPFAM" id="SSF46689">
    <property type="entry name" value="Homeodomain-like"/>
    <property type="match status" value="1"/>
</dbReference>
<dbReference type="GO" id="GO:0005634">
    <property type="term" value="C:nucleus"/>
    <property type="evidence" value="ECO:0007669"/>
    <property type="project" value="UniProtKB-SubCell"/>
</dbReference>
<evidence type="ECO:0000313" key="5">
    <source>
        <dbReference type="Proteomes" id="UP000751190"/>
    </source>
</evidence>
<proteinExistence type="predicted"/>
<feature type="DNA-binding region" description="Homeobox" evidence="1">
    <location>
        <begin position="50"/>
        <end position="109"/>
    </location>
</feature>
<dbReference type="SMART" id="SM00389">
    <property type="entry name" value="HOX"/>
    <property type="match status" value="1"/>
</dbReference>
<evidence type="ECO:0000256" key="2">
    <source>
        <dbReference type="RuleBase" id="RU000682"/>
    </source>
</evidence>
<dbReference type="InterPro" id="IPR009057">
    <property type="entry name" value="Homeodomain-like_sf"/>
</dbReference>
<dbReference type="EMBL" id="JAGTXO010000030">
    <property type="protein sequence ID" value="KAG8460797.1"/>
    <property type="molecule type" value="Genomic_DNA"/>
</dbReference>